<keyword evidence="2" id="KW-1185">Reference proteome</keyword>
<sequence length="73" mass="8105">MRPNRHAEQSHTRAAPAVLTKFCLKTPKTSTNLPTDRCDPVQEDTLVPRRGLLHSLSPLEGFLPSPKMESARA</sequence>
<organism evidence="1 2">
    <name type="scientific">Pelobates cultripes</name>
    <name type="common">Western spadefoot toad</name>
    <dbReference type="NCBI Taxonomy" id="61616"/>
    <lineage>
        <taxon>Eukaryota</taxon>
        <taxon>Metazoa</taxon>
        <taxon>Chordata</taxon>
        <taxon>Craniata</taxon>
        <taxon>Vertebrata</taxon>
        <taxon>Euteleostomi</taxon>
        <taxon>Amphibia</taxon>
        <taxon>Batrachia</taxon>
        <taxon>Anura</taxon>
        <taxon>Pelobatoidea</taxon>
        <taxon>Pelobatidae</taxon>
        <taxon>Pelobates</taxon>
    </lineage>
</organism>
<evidence type="ECO:0000313" key="1">
    <source>
        <dbReference type="EMBL" id="CAH2273971.1"/>
    </source>
</evidence>
<proteinExistence type="predicted"/>
<dbReference type="Proteomes" id="UP001295444">
    <property type="component" value="Chromosome 03"/>
</dbReference>
<dbReference type="EMBL" id="OW240914">
    <property type="protein sequence ID" value="CAH2273971.1"/>
    <property type="molecule type" value="Genomic_DNA"/>
</dbReference>
<name>A0AAD1VWC0_PELCU</name>
<gene>
    <name evidence="1" type="ORF">PECUL_23A058657</name>
</gene>
<dbReference type="AlphaFoldDB" id="A0AAD1VWC0"/>
<accession>A0AAD1VWC0</accession>
<reference evidence="1" key="1">
    <citation type="submission" date="2022-03" db="EMBL/GenBank/DDBJ databases">
        <authorList>
            <person name="Alioto T."/>
            <person name="Alioto T."/>
            <person name="Gomez Garrido J."/>
        </authorList>
    </citation>
    <scope>NUCLEOTIDE SEQUENCE</scope>
</reference>
<protein>
    <submittedName>
        <fullName evidence="1">Uncharacterized protein</fullName>
    </submittedName>
</protein>
<feature type="non-terminal residue" evidence="1">
    <location>
        <position position="73"/>
    </location>
</feature>
<evidence type="ECO:0000313" key="2">
    <source>
        <dbReference type="Proteomes" id="UP001295444"/>
    </source>
</evidence>